<evidence type="ECO:0000259" key="6">
    <source>
        <dbReference type="Pfam" id="PF13515"/>
    </source>
</evidence>
<keyword evidence="4 5" id="KW-0472">Membrane</keyword>
<feature type="transmembrane region" description="Helical" evidence="5">
    <location>
        <begin position="406"/>
        <end position="427"/>
    </location>
</feature>
<keyword evidence="8" id="KW-1185">Reference proteome</keyword>
<accession>W9GIU6</accession>
<dbReference type="Pfam" id="PF13515">
    <property type="entry name" value="FUSC_2"/>
    <property type="match status" value="1"/>
</dbReference>
<feature type="transmembrane region" description="Helical" evidence="5">
    <location>
        <begin position="146"/>
        <end position="168"/>
    </location>
</feature>
<comment type="caution">
    <text evidence="7">The sequence shown here is derived from an EMBL/GenBank/DDBJ whole genome shotgun (WGS) entry which is preliminary data.</text>
</comment>
<evidence type="ECO:0000313" key="8">
    <source>
        <dbReference type="Proteomes" id="UP000019494"/>
    </source>
</evidence>
<feature type="transmembrane region" description="Helical" evidence="5">
    <location>
        <begin position="280"/>
        <end position="306"/>
    </location>
</feature>
<dbReference type="EMBL" id="AWQS01000193">
    <property type="protein sequence ID" value="EWT04748.1"/>
    <property type="molecule type" value="Genomic_DNA"/>
</dbReference>
<keyword evidence="3 5" id="KW-1133">Transmembrane helix</keyword>
<protein>
    <recommendedName>
        <fullName evidence="6">Integral membrane bound transporter domain-containing protein</fullName>
    </recommendedName>
</protein>
<keyword evidence="2 5" id="KW-0812">Transmembrane</keyword>
<dbReference type="InterPro" id="IPR049453">
    <property type="entry name" value="Memb_transporter_dom"/>
</dbReference>
<proteinExistence type="predicted"/>
<reference evidence="8" key="1">
    <citation type="submission" date="2013-08" db="EMBL/GenBank/DDBJ databases">
        <title>Intrasporangium oryzae NRRL B-24470.</title>
        <authorList>
            <person name="Liu H."/>
            <person name="Wang G."/>
        </authorList>
    </citation>
    <scope>NUCLEOTIDE SEQUENCE [LARGE SCALE GENOMIC DNA]</scope>
    <source>
        <strain evidence="8">Q5-1</strain>
    </source>
</reference>
<evidence type="ECO:0000256" key="5">
    <source>
        <dbReference type="SAM" id="Phobius"/>
    </source>
</evidence>
<evidence type="ECO:0000256" key="3">
    <source>
        <dbReference type="ARBA" id="ARBA00022989"/>
    </source>
</evidence>
<gene>
    <name evidence="7" type="ORF">N864_10240</name>
</gene>
<comment type="subcellular location">
    <subcellularLocation>
        <location evidence="1">Membrane</location>
        <topology evidence="1">Multi-pass membrane protein</topology>
    </subcellularLocation>
</comment>
<dbReference type="GO" id="GO:0016020">
    <property type="term" value="C:membrane"/>
    <property type="evidence" value="ECO:0007669"/>
    <property type="project" value="UniProtKB-SubCell"/>
</dbReference>
<sequence length="520" mass="54741">MGAPAPSRLHIAVAAGLSLGIAATIVTLVGNPGHALFVSLGAFTALYGTDRPYRKRVSLLLIVLLMLIGAAVFGALAHDLAALLGAVPGSVTAAGFVVIGGVTLLATLVTFLANALQLGPPGGFFFAMVASMASLLAARQVGVGEIALLTLLGGAVALVLSLLPALWAPHGPVAKRLKTADAAVGRHLRAVDAGRATSRTRTEAAVALHAAWNAIEEADLRDSATSRALHGMHERFAATLGPEHGRPDRSTEAAEDRRLAVDIPLGPPDRRYLLRRSLRLGSFPTILALRVLIACAVAGIAAYLLGTGRPDWAIMSAILVLHSGVDRLVGTYRALHRLIGTAVGIVVFTLVYAAHPHGYVLIALLAVLQFLIELFVVRNYAVAVVLITPLVLLVTTSPGQDPGALIWARLVDTVLGVAVGVAVLWTVGRSFWQRALPGQLDRVAAATAGLEDVLATEPPGGERALEARRDLQFELIEAVRVADAAYRNAPQHAGRHWQRHLRTQDAGYRLLAACWVGVDR</sequence>
<feature type="transmembrane region" description="Helical" evidence="5">
    <location>
        <begin position="381"/>
        <end position="400"/>
    </location>
</feature>
<evidence type="ECO:0000256" key="2">
    <source>
        <dbReference type="ARBA" id="ARBA00022692"/>
    </source>
</evidence>
<feature type="transmembrane region" description="Helical" evidence="5">
    <location>
        <begin position="61"/>
        <end position="87"/>
    </location>
</feature>
<organism evidence="7 8">
    <name type="scientific">Intrasporangium chromatireducens Q5-1</name>
    <dbReference type="NCBI Taxonomy" id="584657"/>
    <lineage>
        <taxon>Bacteria</taxon>
        <taxon>Bacillati</taxon>
        <taxon>Actinomycetota</taxon>
        <taxon>Actinomycetes</taxon>
        <taxon>Micrococcales</taxon>
        <taxon>Intrasporangiaceae</taxon>
        <taxon>Intrasporangium</taxon>
    </lineage>
</organism>
<evidence type="ECO:0000256" key="1">
    <source>
        <dbReference type="ARBA" id="ARBA00004141"/>
    </source>
</evidence>
<feature type="transmembrane region" description="Helical" evidence="5">
    <location>
        <begin position="93"/>
        <end position="116"/>
    </location>
</feature>
<evidence type="ECO:0000256" key="4">
    <source>
        <dbReference type="ARBA" id="ARBA00023136"/>
    </source>
</evidence>
<feature type="domain" description="Integral membrane bound transporter" evidence="6">
    <location>
        <begin position="298"/>
        <end position="423"/>
    </location>
</feature>
<dbReference type="AlphaFoldDB" id="W9GIU6"/>
<name>W9GIU6_9MICO</name>
<dbReference type="OrthoDB" id="4989419at2"/>
<evidence type="ECO:0000313" key="7">
    <source>
        <dbReference type="EMBL" id="EWT04748.1"/>
    </source>
</evidence>
<dbReference type="Proteomes" id="UP000019494">
    <property type="component" value="Unassembled WGS sequence"/>
</dbReference>
<feature type="transmembrane region" description="Helical" evidence="5">
    <location>
        <begin position="123"/>
        <end position="140"/>
    </location>
</feature>